<dbReference type="InterPro" id="IPR004839">
    <property type="entry name" value="Aminotransferase_I/II_large"/>
</dbReference>
<dbReference type="GO" id="GO:0008483">
    <property type="term" value="F:transaminase activity"/>
    <property type="evidence" value="ECO:0007669"/>
    <property type="project" value="UniProtKB-KW"/>
</dbReference>
<dbReference type="InterPro" id="IPR015421">
    <property type="entry name" value="PyrdxlP-dep_Trfase_major"/>
</dbReference>
<dbReference type="InterPro" id="IPR015424">
    <property type="entry name" value="PyrdxlP-dep_Trfase"/>
</dbReference>
<reference evidence="10" key="3">
    <citation type="submission" date="2016-05" db="EMBL/GenBank/DDBJ databases">
        <authorList>
            <person name="Dupont C."/>
            <person name="Santoro A."/>
        </authorList>
    </citation>
    <scope>NUCLEOTIDE SEQUENCE [LARGE SCALE GENOMIC DNA]</scope>
    <source>
        <strain evidence="10">U25</strain>
    </source>
</reference>
<dbReference type="HOGENOM" id="CLU_017584_4_2_2"/>
<name>A0A0A7V2F9_9ARCH</name>
<dbReference type="EC" id="2.6.1.-" evidence="5"/>
<evidence type="ECO:0000256" key="2">
    <source>
        <dbReference type="ARBA" id="ARBA00022576"/>
    </source>
</evidence>
<evidence type="ECO:0000313" key="10">
    <source>
        <dbReference type="Proteomes" id="UP000241022"/>
    </source>
</evidence>
<dbReference type="PANTHER" id="PTHR43488:SF2">
    <property type="entry name" value="GLUTAMATE-PYRUVATE AMINOTRANSFERASE ALAA"/>
    <property type="match status" value="1"/>
</dbReference>
<accession>A0A0A7V2F9</accession>
<dbReference type="InterPro" id="IPR051926">
    <property type="entry name" value="Ala_Aminotransferase"/>
</dbReference>
<dbReference type="OrthoDB" id="372018at2157"/>
<dbReference type="STRING" id="1410606.T478_0205"/>
<dbReference type="InterPro" id="IPR015422">
    <property type="entry name" value="PyrdxlP-dep_Trfase_small"/>
</dbReference>
<evidence type="ECO:0000256" key="1">
    <source>
        <dbReference type="ARBA" id="ARBA00001933"/>
    </source>
</evidence>
<evidence type="ECO:0000256" key="3">
    <source>
        <dbReference type="ARBA" id="ARBA00022679"/>
    </source>
</evidence>
<dbReference type="PANTHER" id="PTHR43488">
    <property type="entry name" value="GLUTAMATE-PYRUVATE AMINOTRANSFERASE ALAA"/>
    <property type="match status" value="1"/>
</dbReference>
<keyword evidence="4" id="KW-0663">Pyridoxal phosphate</keyword>
<dbReference type="Gene3D" id="3.40.640.10">
    <property type="entry name" value="Type I PLP-dependent aspartate aminotransferase-like (Major domain)"/>
    <property type="match status" value="1"/>
</dbReference>
<evidence type="ECO:0000313" key="9">
    <source>
        <dbReference type="Proteomes" id="UP000030944"/>
    </source>
</evidence>
<dbReference type="Proteomes" id="UP000241022">
    <property type="component" value="Unassembled WGS sequence"/>
</dbReference>
<dbReference type="SUPFAM" id="SSF53383">
    <property type="entry name" value="PLP-dependent transferases"/>
    <property type="match status" value="1"/>
</dbReference>
<evidence type="ECO:0000313" key="7">
    <source>
        <dbReference type="EMBL" id="AJA92371.1"/>
    </source>
</evidence>
<dbReference type="EMBL" id="LXWN01000002">
    <property type="protein sequence ID" value="PTL87458.1"/>
    <property type="molecule type" value="Genomic_DNA"/>
</dbReference>
<keyword evidence="10" id="KW-1185">Reference proteome</keyword>
<dbReference type="EMBL" id="CP007026">
    <property type="protein sequence ID" value="AJA92371.1"/>
    <property type="molecule type" value="Genomic_DNA"/>
</dbReference>
<reference evidence="8" key="2">
    <citation type="submission" date="2016-05" db="EMBL/GenBank/DDBJ databases">
        <authorList>
            <person name="Lavstsen T."/>
            <person name="Jespersen J.S."/>
        </authorList>
    </citation>
    <scope>NUCLEOTIDE SEQUENCE [LARGE SCALE GENOMIC DNA]</scope>
    <source>
        <strain evidence="8">U25</strain>
    </source>
</reference>
<keyword evidence="3 5" id="KW-0808">Transferase</keyword>
<reference evidence="7 9" key="1">
    <citation type="journal article" date="2015" name="Proc. Natl. Acad. Sci. U.S.A.">
        <title>Genomic and proteomic characterization of "Candidatus Nitrosopelagicus brevis": An ammonia-oxidizing archaeon from the open ocean.</title>
        <authorList>
            <person name="Santoro A.E."/>
            <person name="Dupont C.L."/>
            <person name="Richter R.A."/>
            <person name="Craig M.T."/>
            <person name="Carini P."/>
            <person name="McIlvin M.R."/>
            <person name="Yang Y."/>
            <person name="Orsi W.D."/>
            <person name="Moran D.M."/>
            <person name="Saito M.A."/>
        </authorList>
    </citation>
    <scope>NUCLEOTIDE SEQUENCE [LARGE SCALE GENOMIC DNA]</scope>
    <source>
        <strain evidence="7">CN25</strain>
        <strain evidence="9">V2</strain>
    </source>
</reference>
<keyword evidence="2 5" id="KW-0032">Aminotransferase</keyword>
<evidence type="ECO:0000313" key="8">
    <source>
        <dbReference type="EMBL" id="PTL87458.1"/>
    </source>
</evidence>
<evidence type="ECO:0000256" key="5">
    <source>
        <dbReference type="RuleBase" id="RU000481"/>
    </source>
</evidence>
<evidence type="ECO:0000259" key="6">
    <source>
        <dbReference type="Pfam" id="PF00155"/>
    </source>
</evidence>
<reference evidence="8 10" key="4">
    <citation type="submission" date="2018-04" db="EMBL/GenBank/DDBJ databases">
        <title>Transcriptomics of ammonia oxidizing archaea.</title>
        <authorList>
            <person name="Carini P."/>
        </authorList>
    </citation>
    <scope>NUCLEOTIDE SEQUENCE [LARGE SCALE GENOMIC DNA]</scope>
    <source>
        <strain evidence="8 10">U25</strain>
    </source>
</reference>
<dbReference type="NCBIfam" id="NF006230">
    <property type="entry name" value="PRK08363.1"/>
    <property type="match status" value="1"/>
</dbReference>
<dbReference type="GeneID" id="24816103"/>
<dbReference type="Pfam" id="PF00155">
    <property type="entry name" value="Aminotran_1_2"/>
    <property type="match status" value="1"/>
</dbReference>
<proteinExistence type="inferred from homology"/>
<dbReference type="Proteomes" id="UP000030944">
    <property type="component" value="Chromosome"/>
</dbReference>
<protein>
    <recommendedName>
        <fullName evidence="5">Aminotransferase</fullName>
        <ecNumber evidence="5">2.6.1.-</ecNumber>
    </recommendedName>
</protein>
<evidence type="ECO:0000256" key="4">
    <source>
        <dbReference type="ARBA" id="ARBA00022898"/>
    </source>
</evidence>
<dbReference type="AlphaFoldDB" id="A0A0A7V2F9"/>
<sequence length="390" mass="43211">MKISKKVAGVEYAIRDIVSAAREIELQGTTVDYLNIGDPVQSGFQPPQNVKQAMIDAINNGNNFYTRSEGLTELTEAIAKKENAKGLSIPSENILVTNGVSEGLDMVISSIVEEGDEVLLPGPYYPPYASYVRLHGGIPIEFSVDLNSSSPDIDDIKSKITSKTVAICLISPNNPTGLVFNENALRQIVDVANEHNLYIICDEIYDQIVFDEKFTGIGKVAGDSPVIILNGFSKVHLMSGWRIGYIAFNNSPQLDNIRENLPKLARVRISTNLPVQYAALESLTGPQDYIPKFVSELKVHRDFVIKRLNEMNGISCSNPKGAFYAFPKIEQNKFNSDKEFVLELLKQKGVLTVHGSGFGEQYGSGHFRIVYLPKMEILESAMNKIEDFVR</sequence>
<dbReference type="KEGG" id="nbv:T478_0205"/>
<dbReference type="CDD" id="cd00609">
    <property type="entry name" value="AAT_like"/>
    <property type="match status" value="1"/>
</dbReference>
<gene>
    <name evidence="8" type="ORF">A7X95_06090</name>
    <name evidence="7" type="ORF">T478_0205</name>
</gene>
<dbReference type="InterPro" id="IPR004838">
    <property type="entry name" value="NHTrfase_class1_PyrdxlP-BS"/>
</dbReference>
<organism evidence="7 9">
    <name type="scientific">Candidatus Nitrosopelagicus brevis</name>
    <dbReference type="NCBI Taxonomy" id="1410606"/>
    <lineage>
        <taxon>Archaea</taxon>
        <taxon>Nitrososphaerota</taxon>
    </lineage>
</organism>
<dbReference type="GO" id="GO:0030170">
    <property type="term" value="F:pyridoxal phosphate binding"/>
    <property type="evidence" value="ECO:0007669"/>
    <property type="project" value="InterPro"/>
</dbReference>
<dbReference type="PROSITE" id="PS00105">
    <property type="entry name" value="AA_TRANSFER_CLASS_1"/>
    <property type="match status" value="1"/>
</dbReference>
<comment type="cofactor">
    <cofactor evidence="1 5">
        <name>pyridoxal 5'-phosphate</name>
        <dbReference type="ChEBI" id="CHEBI:597326"/>
    </cofactor>
</comment>
<dbReference type="Gene3D" id="3.90.1150.10">
    <property type="entry name" value="Aspartate Aminotransferase, domain 1"/>
    <property type="match status" value="1"/>
</dbReference>
<comment type="similarity">
    <text evidence="5">Belongs to the class-I pyridoxal-phosphate-dependent aminotransferase family.</text>
</comment>
<feature type="domain" description="Aminotransferase class I/classII large" evidence="6">
    <location>
        <begin position="34"/>
        <end position="377"/>
    </location>
</feature>
<dbReference type="RefSeq" id="WP_048104488.1">
    <property type="nucleotide sequence ID" value="NZ_CP007026.1"/>
</dbReference>